<dbReference type="PANTHER" id="PTHR35799:SF1">
    <property type="entry name" value="S-RIBOSYLHOMOCYSTEINE LYASE"/>
    <property type="match status" value="1"/>
</dbReference>
<feature type="binding site" evidence="14">
    <location>
        <position position="57"/>
    </location>
    <ligand>
        <name>Fe cation</name>
        <dbReference type="ChEBI" id="CHEBI:24875"/>
    </ligand>
</feature>
<evidence type="ECO:0000256" key="5">
    <source>
        <dbReference type="ARBA" id="ARBA00015130"/>
    </source>
</evidence>
<name>A0A9D1D1I9_9FIRM</name>
<keyword evidence="9 14" id="KW-0408">Iron</keyword>
<organism evidence="15 16">
    <name type="scientific">Candidatus Limivivens merdigallinarum</name>
    <dbReference type="NCBI Taxonomy" id="2840859"/>
    <lineage>
        <taxon>Bacteria</taxon>
        <taxon>Bacillati</taxon>
        <taxon>Bacillota</taxon>
        <taxon>Clostridia</taxon>
        <taxon>Lachnospirales</taxon>
        <taxon>Lachnospiraceae</taxon>
        <taxon>Lachnospiraceae incertae sedis</taxon>
        <taxon>Candidatus Limivivens</taxon>
    </lineage>
</organism>
<protein>
    <recommendedName>
        <fullName evidence="5 14">S-ribosylhomocysteine lyase</fullName>
        <ecNumber evidence="4 14">4.4.1.21</ecNumber>
    </recommendedName>
    <alternativeName>
        <fullName evidence="12 14">AI-2 synthesis protein</fullName>
    </alternativeName>
    <alternativeName>
        <fullName evidence="13 14">Autoinducer-2 production protein LuxS</fullName>
    </alternativeName>
</protein>
<dbReference type="GO" id="GO:0043768">
    <property type="term" value="F:S-ribosylhomocysteine lyase activity"/>
    <property type="evidence" value="ECO:0007669"/>
    <property type="project" value="UniProtKB-UniRule"/>
</dbReference>
<feature type="binding site" evidence="14">
    <location>
        <position position="124"/>
    </location>
    <ligand>
        <name>Fe cation</name>
        <dbReference type="ChEBI" id="CHEBI:24875"/>
    </ligand>
</feature>
<reference evidence="15" key="1">
    <citation type="submission" date="2020-10" db="EMBL/GenBank/DDBJ databases">
        <authorList>
            <person name="Gilroy R."/>
        </authorList>
    </citation>
    <scope>NUCLEOTIDE SEQUENCE</scope>
    <source>
        <strain evidence="15">ChiSjej3B21-11622</strain>
    </source>
</reference>
<evidence type="ECO:0000256" key="11">
    <source>
        <dbReference type="ARBA" id="ARBA00024654"/>
    </source>
</evidence>
<evidence type="ECO:0000256" key="9">
    <source>
        <dbReference type="ARBA" id="ARBA00023004"/>
    </source>
</evidence>
<dbReference type="Proteomes" id="UP000886886">
    <property type="component" value="Unassembled WGS sequence"/>
</dbReference>
<comment type="subunit">
    <text evidence="3 14">Homodimer.</text>
</comment>
<dbReference type="GO" id="GO:0009372">
    <property type="term" value="P:quorum sensing"/>
    <property type="evidence" value="ECO:0007669"/>
    <property type="project" value="UniProtKB-UniRule"/>
</dbReference>
<keyword evidence="7 14" id="KW-0479">Metal-binding</keyword>
<dbReference type="EMBL" id="DVFT01000176">
    <property type="protein sequence ID" value="HIQ97280.1"/>
    <property type="molecule type" value="Genomic_DNA"/>
</dbReference>
<comment type="cofactor">
    <cofactor evidence="14">
        <name>Fe cation</name>
        <dbReference type="ChEBI" id="CHEBI:24875"/>
    </cofactor>
    <text evidence="14">Binds 1 Fe cation per subunit.</text>
</comment>
<dbReference type="PIRSF" id="PIRSF006160">
    <property type="entry name" value="AI2"/>
    <property type="match status" value="1"/>
</dbReference>
<evidence type="ECO:0000313" key="15">
    <source>
        <dbReference type="EMBL" id="HIQ97280.1"/>
    </source>
</evidence>
<keyword evidence="8 14" id="KW-0071">Autoinducer synthesis</keyword>
<dbReference type="InterPro" id="IPR003815">
    <property type="entry name" value="S-ribosylhomocysteinase"/>
</dbReference>
<evidence type="ECO:0000256" key="4">
    <source>
        <dbReference type="ARBA" id="ARBA00012240"/>
    </source>
</evidence>
<evidence type="ECO:0000256" key="1">
    <source>
        <dbReference type="ARBA" id="ARBA00000297"/>
    </source>
</evidence>
<dbReference type="Gene3D" id="3.30.1360.80">
    <property type="entry name" value="S-ribosylhomocysteinase (LuxS)"/>
    <property type="match status" value="1"/>
</dbReference>
<evidence type="ECO:0000256" key="14">
    <source>
        <dbReference type="HAMAP-Rule" id="MF_00091"/>
    </source>
</evidence>
<evidence type="ECO:0000256" key="7">
    <source>
        <dbReference type="ARBA" id="ARBA00022723"/>
    </source>
</evidence>
<reference evidence="15" key="2">
    <citation type="journal article" date="2021" name="PeerJ">
        <title>Extensive microbial diversity within the chicken gut microbiome revealed by metagenomics and culture.</title>
        <authorList>
            <person name="Gilroy R."/>
            <person name="Ravi A."/>
            <person name="Getino M."/>
            <person name="Pursley I."/>
            <person name="Horton D.L."/>
            <person name="Alikhan N.F."/>
            <person name="Baker D."/>
            <person name="Gharbi K."/>
            <person name="Hall N."/>
            <person name="Watson M."/>
            <person name="Adriaenssens E.M."/>
            <person name="Foster-Nyarko E."/>
            <person name="Jarju S."/>
            <person name="Secka A."/>
            <person name="Antonio M."/>
            <person name="Oren A."/>
            <person name="Chaudhuri R.R."/>
            <person name="La Ragione R."/>
            <person name="Hildebrand F."/>
            <person name="Pallen M.J."/>
        </authorList>
    </citation>
    <scope>NUCLEOTIDE SEQUENCE</scope>
    <source>
        <strain evidence="15">ChiSjej3B21-11622</strain>
    </source>
</reference>
<dbReference type="EC" id="4.4.1.21" evidence="4 14"/>
<sequence>MEKITSFTIDHIRLKPGIYVSRKDPAGSETVTTFDIRMTSPNEEPVMNTAEVHTIEHLGATFLRNHPVYKDRVLYFGPMGCRTGFYLLLVGDYTSEDILPLIREMYEFIRDFRGEVPGASPRDCGNYLDMNLGMANYLAKRFLDEVLTDITPDRLNYPE</sequence>
<comment type="catalytic activity">
    <reaction evidence="1 14">
        <text>S-(5-deoxy-D-ribos-5-yl)-L-homocysteine = (S)-4,5-dihydroxypentane-2,3-dione + L-homocysteine</text>
        <dbReference type="Rhea" id="RHEA:17753"/>
        <dbReference type="ChEBI" id="CHEBI:29484"/>
        <dbReference type="ChEBI" id="CHEBI:58195"/>
        <dbReference type="ChEBI" id="CHEBI:58199"/>
        <dbReference type="EC" id="4.4.1.21"/>
    </reaction>
</comment>
<dbReference type="PRINTS" id="PR01487">
    <property type="entry name" value="LUXSPROTEIN"/>
</dbReference>
<comment type="similarity">
    <text evidence="2 14">Belongs to the LuxS family.</text>
</comment>
<evidence type="ECO:0000256" key="6">
    <source>
        <dbReference type="ARBA" id="ARBA00022654"/>
    </source>
</evidence>
<dbReference type="InterPro" id="IPR037005">
    <property type="entry name" value="LuxS_sf"/>
</dbReference>
<comment type="function">
    <text evidence="11 14">Involved in the synthesis of autoinducer 2 (AI-2) which is secreted by bacteria and is used to communicate both the cell density and the metabolic potential of the environment. The regulation of gene expression in response to changes in cell density is called quorum sensing. Catalyzes the transformation of S-ribosylhomocysteine (RHC) to homocysteine (HC) and 4,5-dihydroxy-2,3-pentadione (DPD).</text>
</comment>
<dbReference type="PANTHER" id="PTHR35799">
    <property type="entry name" value="S-RIBOSYLHOMOCYSTEINE LYASE"/>
    <property type="match status" value="1"/>
</dbReference>
<evidence type="ECO:0000256" key="13">
    <source>
        <dbReference type="ARBA" id="ARBA00031777"/>
    </source>
</evidence>
<comment type="caution">
    <text evidence="15">The sequence shown here is derived from an EMBL/GenBank/DDBJ whole genome shotgun (WGS) entry which is preliminary data.</text>
</comment>
<keyword evidence="6 14" id="KW-0673">Quorum sensing</keyword>
<dbReference type="HAMAP" id="MF_00091">
    <property type="entry name" value="LuxS"/>
    <property type="match status" value="1"/>
</dbReference>
<dbReference type="SUPFAM" id="SSF63411">
    <property type="entry name" value="LuxS/MPP-like metallohydrolase"/>
    <property type="match status" value="1"/>
</dbReference>
<feature type="binding site" evidence="14">
    <location>
        <position position="53"/>
    </location>
    <ligand>
        <name>Fe cation</name>
        <dbReference type="ChEBI" id="CHEBI:24875"/>
    </ligand>
</feature>
<dbReference type="GO" id="GO:0005506">
    <property type="term" value="F:iron ion binding"/>
    <property type="evidence" value="ECO:0007669"/>
    <property type="project" value="InterPro"/>
</dbReference>
<evidence type="ECO:0000256" key="12">
    <source>
        <dbReference type="ARBA" id="ARBA00030600"/>
    </source>
</evidence>
<evidence type="ECO:0000256" key="8">
    <source>
        <dbReference type="ARBA" id="ARBA00022929"/>
    </source>
</evidence>
<evidence type="ECO:0000256" key="3">
    <source>
        <dbReference type="ARBA" id="ARBA00011738"/>
    </source>
</evidence>
<dbReference type="AlphaFoldDB" id="A0A9D1D1I9"/>
<accession>A0A9D1D1I9</accession>
<dbReference type="InterPro" id="IPR011249">
    <property type="entry name" value="Metalloenz_LuxS/M16"/>
</dbReference>
<dbReference type="Pfam" id="PF02664">
    <property type="entry name" value="LuxS"/>
    <property type="match status" value="1"/>
</dbReference>
<proteinExistence type="inferred from homology"/>
<dbReference type="NCBIfam" id="NF002604">
    <property type="entry name" value="PRK02260.1-4"/>
    <property type="match status" value="1"/>
</dbReference>
<evidence type="ECO:0000313" key="16">
    <source>
        <dbReference type="Proteomes" id="UP000886886"/>
    </source>
</evidence>
<evidence type="ECO:0000256" key="2">
    <source>
        <dbReference type="ARBA" id="ARBA00007311"/>
    </source>
</evidence>
<keyword evidence="10 14" id="KW-0456">Lyase</keyword>
<evidence type="ECO:0000256" key="10">
    <source>
        <dbReference type="ARBA" id="ARBA00023239"/>
    </source>
</evidence>
<gene>
    <name evidence="14" type="primary">luxS</name>
    <name evidence="15" type="ORF">IAB26_12040</name>
</gene>